<gene>
    <name evidence="6" type="ORF">J0P97_06420</name>
</gene>
<dbReference type="GO" id="GO:0003677">
    <property type="term" value="F:DNA binding"/>
    <property type="evidence" value="ECO:0007669"/>
    <property type="project" value="UniProtKB-KW"/>
</dbReference>
<keyword evidence="7" id="KW-1185">Reference proteome</keyword>
<dbReference type="Gene3D" id="1.10.260.40">
    <property type="entry name" value="lambda repressor-like DNA-binding domains"/>
    <property type="match status" value="1"/>
</dbReference>
<evidence type="ECO:0000313" key="7">
    <source>
        <dbReference type="Proteomes" id="UP000740605"/>
    </source>
</evidence>
<feature type="domain" description="HTH lacI-type" evidence="5">
    <location>
        <begin position="4"/>
        <end position="60"/>
    </location>
</feature>
<dbReference type="InterPro" id="IPR000843">
    <property type="entry name" value="HTH_LacI"/>
</dbReference>
<evidence type="ECO:0000256" key="2">
    <source>
        <dbReference type="ARBA" id="ARBA00023125"/>
    </source>
</evidence>
<evidence type="ECO:0000313" key="6">
    <source>
        <dbReference type="EMBL" id="MBT8797705.1"/>
    </source>
</evidence>
<dbReference type="EMBL" id="JAFLHG010000005">
    <property type="protein sequence ID" value="MBT8797705.1"/>
    <property type="molecule type" value="Genomic_DNA"/>
</dbReference>
<evidence type="ECO:0000256" key="1">
    <source>
        <dbReference type="ARBA" id="ARBA00023015"/>
    </source>
</evidence>
<dbReference type="Pfam" id="PF13377">
    <property type="entry name" value="Peripla_BP_3"/>
    <property type="match status" value="1"/>
</dbReference>
<organism evidence="6 7">
    <name type="scientific">Microbacterium flavum</name>
    <dbReference type="NCBI Taxonomy" id="415216"/>
    <lineage>
        <taxon>Bacteria</taxon>
        <taxon>Bacillati</taxon>
        <taxon>Actinomycetota</taxon>
        <taxon>Actinomycetes</taxon>
        <taxon>Micrococcales</taxon>
        <taxon>Microbacteriaceae</taxon>
        <taxon>Microbacterium</taxon>
    </lineage>
</organism>
<keyword evidence="3" id="KW-0804">Transcription</keyword>
<reference evidence="6 7" key="1">
    <citation type="submission" date="2021-03" db="EMBL/GenBank/DDBJ databases">
        <title>Microbacterium pauli sp. nov., isolated from microfiltered milk.</title>
        <authorList>
            <person name="Bellassi P."/>
            <person name="Fontana A."/>
            <person name="Callegari M.L."/>
            <person name="Lorenzo M."/>
            <person name="Cappa F."/>
        </authorList>
    </citation>
    <scope>NUCLEOTIDE SEQUENCE [LARGE SCALE GENOMIC DNA]</scope>
    <source>
        <strain evidence="6 7">DSM 18909</strain>
    </source>
</reference>
<dbReference type="Pfam" id="PF00356">
    <property type="entry name" value="LacI"/>
    <property type="match status" value="1"/>
</dbReference>
<dbReference type="CDD" id="cd01392">
    <property type="entry name" value="HTH_LacI"/>
    <property type="match status" value="1"/>
</dbReference>
<dbReference type="InterPro" id="IPR046335">
    <property type="entry name" value="LacI/GalR-like_sensor"/>
</dbReference>
<dbReference type="PANTHER" id="PTHR30146:SF153">
    <property type="entry name" value="LACTOSE OPERON REPRESSOR"/>
    <property type="match status" value="1"/>
</dbReference>
<proteinExistence type="predicted"/>
<keyword evidence="2 6" id="KW-0238">DNA-binding</keyword>
<dbReference type="Proteomes" id="UP000740605">
    <property type="component" value="Unassembled WGS sequence"/>
</dbReference>
<dbReference type="PROSITE" id="PS50932">
    <property type="entry name" value="HTH_LACI_2"/>
    <property type="match status" value="1"/>
</dbReference>
<accession>A0ABS5XT47</accession>
<dbReference type="InterPro" id="IPR028082">
    <property type="entry name" value="Peripla_BP_I"/>
</dbReference>
<comment type="caution">
    <text evidence="6">The sequence shown here is derived from an EMBL/GenBank/DDBJ whole genome shotgun (WGS) entry which is preliminary data.</text>
</comment>
<dbReference type="InterPro" id="IPR010982">
    <property type="entry name" value="Lambda_DNA-bd_dom_sf"/>
</dbReference>
<dbReference type="SUPFAM" id="SSF47413">
    <property type="entry name" value="lambda repressor-like DNA-binding domains"/>
    <property type="match status" value="1"/>
</dbReference>
<dbReference type="RefSeq" id="WP_215486957.1">
    <property type="nucleotide sequence ID" value="NZ_BAAAPJ010000005.1"/>
</dbReference>
<name>A0ABS5XT47_9MICO</name>
<sequence length="332" mass="34831">MLRVTSADVARESGVSRTTVSYVLNATPGAAISDETRRRVLDTAERLGYTPSAAARALRSGRSDIVVCVLPDWSAGPVIDRLLDHLTTLFAEAGLSLLVFHDLGDRPLTHLWRAVTPRAVVALGPLTPADAAAMAVAGIPVVGATLDAPSAPQTFAVPQQAIGALQVGHLVDRGHRVLGYAAPHDDRLEEFAQRRLSGARAASRERGVAEPQVRTVELDSLEASVAVRGWWQAGVTGIVAYNDEVAIAVLAGARAAGLRVPDDLAVIGVDDIPLSRLTTPALTTVWQAIDGQAEHLVGAALDALGHREGGGRPSPSPRPAGELFRVVQRAST</sequence>
<protein>
    <submittedName>
        <fullName evidence="6">LacI family DNA-binding transcriptional regulator</fullName>
    </submittedName>
</protein>
<feature type="region of interest" description="Disordered" evidence="4">
    <location>
        <begin position="305"/>
        <end position="332"/>
    </location>
</feature>
<dbReference type="Gene3D" id="3.40.50.2300">
    <property type="match status" value="2"/>
</dbReference>
<evidence type="ECO:0000259" key="5">
    <source>
        <dbReference type="PROSITE" id="PS50932"/>
    </source>
</evidence>
<evidence type="ECO:0000256" key="3">
    <source>
        <dbReference type="ARBA" id="ARBA00023163"/>
    </source>
</evidence>
<dbReference type="SUPFAM" id="SSF53822">
    <property type="entry name" value="Periplasmic binding protein-like I"/>
    <property type="match status" value="1"/>
</dbReference>
<evidence type="ECO:0000256" key="4">
    <source>
        <dbReference type="SAM" id="MobiDB-lite"/>
    </source>
</evidence>
<dbReference type="PANTHER" id="PTHR30146">
    <property type="entry name" value="LACI-RELATED TRANSCRIPTIONAL REPRESSOR"/>
    <property type="match status" value="1"/>
</dbReference>
<dbReference type="SMART" id="SM00354">
    <property type="entry name" value="HTH_LACI"/>
    <property type="match status" value="1"/>
</dbReference>
<keyword evidence="1" id="KW-0805">Transcription regulation</keyword>
<dbReference type="CDD" id="cd06267">
    <property type="entry name" value="PBP1_LacI_sugar_binding-like"/>
    <property type="match status" value="1"/>
</dbReference>